<evidence type="ECO:0000313" key="2">
    <source>
        <dbReference type="Proteomes" id="UP000286050"/>
    </source>
</evidence>
<comment type="caution">
    <text evidence="1">The sequence shown here is derived from an EMBL/GenBank/DDBJ whole genome shotgun (WGS) entry which is preliminary data.</text>
</comment>
<accession>A0A414G0H4</accession>
<evidence type="ECO:0000313" key="1">
    <source>
        <dbReference type="EMBL" id="RHD57655.1"/>
    </source>
</evidence>
<dbReference type="Proteomes" id="UP000286050">
    <property type="component" value="Unassembled WGS sequence"/>
</dbReference>
<protein>
    <submittedName>
        <fullName evidence="1">Uncharacterized protein</fullName>
    </submittedName>
</protein>
<dbReference type="EMBL" id="QSJI01000001">
    <property type="protein sequence ID" value="RHD57655.1"/>
    <property type="molecule type" value="Genomic_DNA"/>
</dbReference>
<organism evidence="1 2">
    <name type="scientific">Collinsella intestinalis</name>
    <dbReference type="NCBI Taxonomy" id="147207"/>
    <lineage>
        <taxon>Bacteria</taxon>
        <taxon>Bacillati</taxon>
        <taxon>Actinomycetota</taxon>
        <taxon>Coriobacteriia</taxon>
        <taxon>Coriobacteriales</taxon>
        <taxon>Coriobacteriaceae</taxon>
        <taxon>Collinsella</taxon>
    </lineage>
</organism>
<sequence>MTEPADWHAVSGDIRRAVHAVAKDGAEYSARLLYRSARSLMRRLGIHTPAELYEVLRQVFWNSDEHVSFGDHLSVGFGESSRQRQVRAFVAEHPCEPKSVLAMEYERAYGFSAGIAAIWIDLFADSEDVSVLEWLGIETEEVGNDASPEGVQGRAETTDSNTGLASAVEEFCARELTGDICDARLVRSRFAYEFPAATGAAIDIDRLFAAAGFFEDRDLLFRVGKTPGEHFARLIGSRSSFTRGDSGFEDAVWRHPAFRHALQLARDDHRIMLYEPNSYISFSRLHDVLGVRMSDIESYAVSVSAVVPEGVPFTIVSLRAGTTSTQALDAIELPDSFYEGLLDASGLFSSCILAGVRVFAVGLEGRMSANWLVGWLVSRHEGVGRDALQRLLRDELGVSCPTANLVTAIHNSGVFHDDVEDVYYSSMDTWKKEVRNELAK</sequence>
<proteinExistence type="predicted"/>
<name>A0A414G0H4_9ACTN</name>
<dbReference type="AlphaFoldDB" id="A0A414G0H4"/>
<dbReference type="RefSeq" id="WP_118271411.1">
    <property type="nucleotide sequence ID" value="NZ_QSJI01000001.1"/>
</dbReference>
<gene>
    <name evidence="1" type="ORF">DW787_02130</name>
</gene>
<reference evidence="1 2" key="1">
    <citation type="submission" date="2018-08" db="EMBL/GenBank/DDBJ databases">
        <title>A genome reference for cultivated species of the human gut microbiota.</title>
        <authorList>
            <person name="Zou Y."/>
            <person name="Xue W."/>
            <person name="Luo G."/>
        </authorList>
    </citation>
    <scope>NUCLEOTIDE SEQUENCE [LARGE SCALE GENOMIC DNA]</scope>
    <source>
        <strain evidence="1 2">AM30-5LB</strain>
    </source>
</reference>